<reference evidence="3 4" key="2">
    <citation type="submission" date="2020-03" db="EMBL/GenBank/DDBJ databases">
        <authorList>
            <person name="Ichikawa N."/>
            <person name="Kimura A."/>
            <person name="Kitahashi Y."/>
            <person name="Uohara A."/>
        </authorList>
    </citation>
    <scope>NUCLEOTIDE SEQUENCE [LARGE SCALE GENOMIC DNA]</scope>
    <source>
        <strain evidence="3 4">NBRC 105367</strain>
    </source>
</reference>
<reference evidence="3 4" key="1">
    <citation type="submission" date="2020-03" db="EMBL/GenBank/DDBJ databases">
        <title>Whole genome shotgun sequence of Phytohabitans suffuscus NBRC 105367.</title>
        <authorList>
            <person name="Komaki H."/>
            <person name="Tamura T."/>
        </authorList>
    </citation>
    <scope>NUCLEOTIDE SEQUENCE [LARGE SCALE GENOMIC DNA]</scope>
    <source>
        <strain evidence="3 4">NBRC 105367</strain>
    </source>
</reference>
<sequence length="100" mass="10657">MTFFDLIEIGGSLLIVSAFAAAQLGRLDGHSFAYLLLNLTGSAVLAVIALTHRSWGFLLLEATWAVVSAVSLVTLLRRPRPRPALGAETSDNQADPLGRP</sequence>
<proteinExistence type="predicted"/>
<evidence type="ECO:0000256" key="1">
    <source>
        <dbReference type="SAM" id="Phobius"/>
    </source>
</evidence>
<keyword evidence="1" id="KW-1133">Transmembrane helix</keyword>
<dbReference type="EMBL" id="AP022871">
    <property type="protein sequence ID" value="BCB88293.1"/>
    <property type="molecule type" value="Genomic_DNA"/>
</dbReference>
<feature type="transmembrane region" description="Helical" evidence="1">
    <location>
        <begin position="57"/>
        <end position="76"/>
    </location>
</feature>
<feature type="transmembrane region" description="Helical" evidence="1">
    <location>
        <begin position="32"/>
        <end position="51"/>
    </location>
</feature>
<name>A0A6F8YQM7_9ACTN</name>
<dbReference type="AlphaFoldDB" id="A0A6F8YQM7"/>
<feature type="transmembrane region" description="Helical" evidence="1">
    <location>
        <begin position="6"/>
        <end position="25"/>
    </location>
</feature>
<dbReference type="Proteomes" id="UP000503011">
    <property type="component" value="Chromosome"/>
</dbReference>
<organism evidence="3 4">
    <name type="scientific">Phytohabitans suffuscus</name>
    <dbReference type="NCBI Taxonomy" id="624315"/>
    <lineage>
        <taxon>Bacteria</taxon>
        <taxon>Bacillati</taxon>
        <taxon>Actinomycetota</taxon>
        <taxon>Actinomycetes</taxon>
        <taxon>Micromonosporales</taxon>
        <taxon>Micromonosporaceae</taxon>
    </lineage>
</organism>
<dbReference type="Pfam" id="PF26604">
    <property type="entry name" value="CBU_0592"/>
    <property type="match status" value="1"/>
</dbReference>
<evidence type="ECO:0000313" key="4">
    <source>
        <dbReference type="Proteomes" id="UP000503011"/>
    </source>
</evidence>
<keyword evidence="1" id="KW-0812">Transmembrane</keyword>
<evidence type="ECO:0000259" key="2">
    <source>
        <dbReference type="Pfam" id="PF26604"/>
    </source>
</evidence>
<accession>A0A6F8YQM7</accession>
<keyword evidence="1" id="KW-0472">Membrane</keyword>
<gene>
    <name evidence="3" type="ORF">Psuf_056060</name>
</gene>
<protein>
    <recommendedName>
        <fullName evidence="2">CBU-0592-like domain-containing protein</fullName>
    </recommendedName>
</protein>
<keyword evidence="4" id="KW-1185">Reference proteome</keyword>
<evidence type="ECO:0000313" key="3">
    <source>
        <dbReference type="EMBL" id="BCB88293.1"/>
    </source>
</evidence>
<dbReference type="InterPro" id="IPR058058">
    <property type="entry name" value="CBU_0592-like"/>
</dbReference>
<feature type="domain" description="CBU-0592-like" evidence="2">
    <location>
        <begin position="4"/>
        <end position="78"/>
    </location>
</feature>
<dbReference type="RefSeq" id="WP_173159643.1">
    <property type="nucleotide sequence ID" value="NZ_AP022871.1"/>
</dbReference>
<dbReference type="KEGG" id="psuu:Psuf_056060"/>
<dbReference type="NCBIfam" id="NF047864">
    <property type="entry name" value="CBU_0592_membra"/>
    <property type="match status" value="1"/>
</dbReference>